<dbReference type="KEGG" id="geo:Geob_0572"/>
<evidence type="ECO:0000313" key="2">
    <source>
        <dbReference type="EMBL" id="ACM18939.1"/>
    </source>
</evidence>
<feature type="signal peptide" evidence="1">
    <location>
        <begin position="1"/>
        <end position="23"/>
    </location>
</feature>
<evidence type="ECO:0000313" key="3">
    <source>
        <dbReference type="Proteomes" id="UP000007721"/>
    </source>
</evidence>
<proteinExistence type="predicted"/>
<dbReference type="OrthoDB" id="5397852at2"/>
<accession>B9LZX5</accession>
<evidence type="ECO:0008006" key="4">
    <source>
        <dbReference type="Google" id="ProtNLM"/>
    </source>
</evidence>
<keyword evidence="3" id="KW-1185">Reference proteome</keyword>
<gene>
    <name evidence="2" type="ordered locus">Geob_0572</name>
</gene>
<reference evidence="2 3" key="1">
    <citation type="submission" date="2009-01" db="EMBL/GenBank/DDBJ databases">
        <title>Complete sequence of Geobacter sp. FRC-32.</title>
        <authorList>
            <consortium name="US DOE Joint Genome Institute"/>
            <person name="Lucas S."/>
            <person name="Copeland A."/>
            <person name="Lapidus A."/>
            <person name="Glavina del Rio T."/>
            <person name="Dalin E."/>
            <person name="Tice H."/>
            <person name="Bruce D."/>
            <person name="Goodwin L."/>
            <person name="Pitluck S."/>
            <person name="Saunders E."/>
            <person name="Brettin T."/>
            <person name="Detter J.C."/>
            <person name="Han C."/>
            <person name="Larimer F."/>
            <person name="Land M."/>
            <person name="Hauser L."/>
            <person name="Kyrpides N."/>
            <person name="Ovchinnikova G."/>
            <person name="Kostka J."/>
            <person name="Richardson P."/>
        </authorList>
    </citation>
    <scope>NUCLEOTIDE SEQUENCE [LARGE SCALE GENOMIC DNA]</scope>
    <source>
        <strain evidence="3">DSM 22248 / JCM 15807 / FRC-32</strain>
    </source>
</reference>
<dbReference type="STRING" id="316067.Geob_0572"/>
<dbReference type="AlphaFoldDB" id="B9LZX5"/>
<organism evidence="2 3">
    <name type="scientific">Geotalea daltonii (strain DSM 22248 / JCM 15807 / FRC-32)</name>
    <name type="common">Geobacter daltonii</name>
    <dbReference type="NCBI Taxonomy" id="316067"/>
    <lineage>
        <taxon>Bacteria</taxon>
        <taxon>Pseudomonadati</taxon>
        <taxon>Thermodesulfobacteriota</taxon>
        <taxon>Desulfuromonadia</taxon>
        <taxon>Geobacterales</taxon>
        <taxon>Geobacteraceae</taxon>
        <taxon>Geotalea</taxon>
    </lineage>
</organism>
<name>B9LZX5_GEODF</name>
<protein>
    <recommendedName>
        <fullName evidence="4">Lipoprotein</fullName>
    </recommendedName>
</protein>
<dbReference type="EMBL" id="CP001390">
    <property type="protein sequence ID" value="ACM18939.1"/>
    <property type="molecule type" value="Genomic_DNA"/>
</dbReference>
<keyword evidence="1" id="KW-0732">Signal</keyword>
<feature type="chain" id="PRO_5002888807" description="Lipoprotein" evidence="1">
    <location>
        <begin position="24"/>
        <end position="128"/>
    </location>
</feature>
<dbReference type="RefSeq" id="WP_012645668.1">
    <property type="nucleotide sequence ID" value="NC_011979.1"/>
</dbReference>
<dbReference type="HOGENOM" id="CLU_1967397_0_0_7"/>
<sequence length="128" mass="13385">MKKYMIIAAAVVFGAALSYVLLAAGGGKALNVNEISSDPGAYAGTITVTGVMGGTSPQDPTIFGIMDIKELQCKTANCNKVFVPIKYQGKPPVMGDEIRATGKFVNMAGGYLFAAEKLKVVRNHKIGG</sequence>
<evidence type="ECO:0000256" key="1">
    <source>
        <dbReference type="SAM" id="SignalP"/>
    </source>
</evidence>
<dbReference type="eggNOG" id="ENOG50338H9">
    <property type="taxonomic scope" value="Bacteria"/>
</dbReference>
<dbReference type="Proteomes" id="UP000007721">
    <property type="component" value="Chromosome"/>
</dbReference>